<keyword evidence="2" id="KW-1185">Reference proteome</keyword>
<reference evidence="1 2" key="1">
    <citation type="journal article" date="2018" name="Science">
        <title>The opium poppy genome and morphinan production.</title>
        <authorList>
            <person name="Guo L."/>
            <person name="Winzer T."/>
            <person name="Yang X."/>
            <person name="Li Y."/>
            <person name="Ning Z."/>
            <person name="He Z."/>
            <person name="Teodor R."/>
            <person name="Lu Y."/>
            <person name="Bowser T.A."/>
            <person name="Graham I.A."/>
            <person name="Ye K."/>
        </authorList>
    </citation>
    <scope>NUCLEOTIDE SEQUENCE [LARGE SCALE GENOMIC DNA]</scope>
    <source>
        <strain evidence="2">cv. HN1</strain>
        <tissue evidence="1">Leaves</tissue>
    </source>
</reference>
<sequence length="49" mass="5382">MAAYGEEGRVHLLQHVFVVLSDNKPVCNFKRVFGSNKSMSGYHSGASLI</sequence>
<protein>
    <submittedName>
        <fullName evidence="1">Uncharacterized protein</fullName>
    </submittedName>
</protein>
<name>A0A4Y7IH65_PAPSO</name>
<dbReference type="Gramene" id="RZC46818">
    <property type="protein sequence ID" value="RZC46818"/>
    <property type="gene ID" value="C5167_039765"/>
</dbReference>
<evidence type="ECO:0000313" key="2">
    <source>
        <dbReference type="Proteomes" id="UP000316621"/>
    </source>
</evidence>
<gene>
    <name evidence="1" type="ORF">C5167_039765</name>
</gene>
<dbReference type="EMBL" id="CM010715">
    <property type="protein sequence ID" value="RZC46818.1"/>
    <property type="molecule type" value="Genomic_DNA"/>
</dbReference>
<dbReference type="AlphaFoldDB" id="A0A4Y7IH65"/>
<proteinExistence type="predicted"/>
<organism evidence="1 2">
    <name type="scientific">Papaver somniferum</name>
    <name type="common">Opium poppy</name>
    <dbReference type="NCBI Taxonomy" id="3469"/>
    <lineage>
        <taxon>Eukaryota</taxon>
        <taxon>Viridiplantae</taxon>
        <taxon>Streptophyta</taxon>
        <taxon>Embryophyta</taxon>
        <taxon>Tracheophyta</taxon>
        <taxon>Spermatophyta</taxon>
        <taxon>Magnoliopsida</taxon>
        <taxon>Ranunculales</taxon>
        <taxon>Papaveraceae</taxon>
        <taxon>Papaveroideae</taxon>
        <taxon>Papaver</taxon>
    </lineage>
</organism>
<accession>A0A4Y7IH65</accession>
<dbReference type="Proteomes" id="UP000316621">
    <property type="component" value="Chromosome 1"/>
</dbReference>
<evidence type="ECO:0000313" key="1">
    <source>
        <dbReference type="EMBL" id="RZC46818.1"/>
    </source>
</evidence>